<dbReference type="OrthoDB" id="7679120at2"/>
<gene>
    <name evidence="2" type="ORF">C5750_10885</name>
</gene>
<accession>A0A2S9JKE7</accession>
<feature type="transmembrane region" description="Helical" evidence="1">
    <location>
        <begin position="70"/>
        <end position="93"/>
    </location>
</feature>
<protein>
    <submittedName>
        <fullName evidence="2">Uncharacterized protein</fullName>
    </submittedName>
</protein>
<dbReference type="EMBL" id="PVBT01000003">
    <property type="protein sequence ID" value="PRD53581.1"/>
    <property type="molecule type" value="Genomic_DNA"/>
</dbReference>
<keyword evidence="3" id="KW-1185">Reference proteome</keyword>
<comment type="caution">
    <text evidence="2">The sequence shown here is derived from an EMBL/GenBank/DDBJ whole genome shotgun (WGS) entry which is preliminary data.</text>
</comment>
<keyword evidence="1" id="KW-0812">Transmembrane</keyword>
<evidence type="ECO:0000256" key="1">
    <source>
        <dbReference type="SAM" id="Phobius"/>
    </source>
</evidence>
<organism evidence="2 3">
    <name type="scientific">Phyllobacterium myrsinacearum</name>
    <dbReference type="NCBI Taxonomy" id="28101"/>
    <lineage>
        <taxon>Bacteria</taxon>
        <taxon>Pseudomonadati</taxon>
        <taxon>Pseudomonadota</taxon>
        <taxon>Alphaproteobacteria</taxon>
        <taxon>Hyphomicrobiales</taxon>
        <taxon>Phyllobacteriaceae</taxon>
        <taxon>Phyllobacterium</taxon>
    </lineage>
</organism>
<reference evidence="2 3" key="1">
    <citation type="submission" date="2018-02" db="EMBL/GenBank/DDBJ databases">
        <title>The draft genome of Phyllobacterium myrsinacearum DSM5892.</title>
        <authorList>
            <person name="Li L."/>
            <person name="Liu L."/>
            <person name="Zhang X."/>
            <person name="Wang T."/>
        </authorList>
    </citation>
    <scope>NUCLEOTIDE SEQUENCE [LARGE SCALE GENOMIC DNA]</scope>
    <source>
        <strain evidence="2 3">DSM 5892</strain>
    </source>
</reference>
<name>A0A2S9JKE7_9HYPH</name>
<evidence type="ECO:0000313" key="2">
    <source>
        <dbReference type="EMBL" id="PRD53581.1"/>
    </source>
</evidence>
<keyword evidence="1" id="KW-0472">Membrane</keyword>
<evidence type="ECO:0000313" key="3">
    <source>
        <dbReference type="Proteomes" id="UP000238563"/>
    </source>
</evidence>
<dbReference type="AlphaFoldDB" id="A0A2S9JKE7"/>
<dbReference type="RefSeq" id="WP_105734583.1">
    <property type="nucleotide sequence ID" value="NZ_PVBT01000003.1"/>
</dbReference>
<keyword evidence="1" id="KW-1133">Transmembrane helix</keyword>
<proteinExistence type="predicted"/>
<dbReference type="Proteomes" id="UP000238563">
    <property type="component" value="Unassembled WGS sequence"/>
</dbReference>
<sequence>MIRPVLRLFAYIALAMAIIAAVLDAARSVGASHLVTTPLQESWQSLSAPSLGAVETYFKAHLYAALWDPLTLWVLATPTFIVFAVLALLLYTLGYRRQNRAGRFAAR</sequence>